<dbReference type="SUPFAM" id="SSF53383">
    <property type="entry name" value="PLP-dependent transferases"/>
    <property type="match status" value="1"/>
</dbReference>
<evidence type="ECO:0000256" key="7">
    <source>
        <dbReference type="ARBA" id="ARBA00023235"/>
    </source>
</evidence>
<evidence type="ECO:0000256" key="9">
    <source>
        <dbReference type="RuleBase" id="RU003560"/>
    </source>
</evidence>
<gene>
    <name evidence="10" type="ORF">ENT99_06730</name>
    <name evidence="11" type="ORF">ENU64_05200</name>
</gene>
<protein>
    <recommendedName>
        <fullName evidence="5">glutamate-1-semialdehyde 2,1-aminomutase</fullName>
        <ecNumber evidence="5">5.4.3.8</ecNumber>
    </recommendedName>
</protein>
<dbReference type="InterPro" id="IPR015421">
    <property type="entry name" value="PyrdxlP-dep_Trfase_major"/>
</dbReference>
<dbReference type="AlphaFoldDB" id="A0A7J3MZC2"/>
<comment type="cofactor">
    <cofactor evidence="2">
        <name>pyridoxal 5'-phosphate</name>
        <dbReference type="ChEBI" id="CHEBI:597326"/>
    </cofactor>
</comment>
<dbReference type="GO" id="GO:0042286">
    <property type="term" value="F:glutamate-1-semialdehyde 2,1-aminomutase activity"/>
    <property type="evidence" value="ECO:0007669"/>
    <property type="project" value="UniProtKB-EC"/>
</dbReference>
<evidence type="ECO:0000256" key="1">
    <source>
        <dbReference type="ARBA" id="ARBA00001579"/>
    </source>
</evidence>
<dbReference type="EC" id="5.4.3.8" evidence="5"/>
<name>A0A7J3MZC2_9CREN</name>
<evidence type="ECO:0000256" key="6">
    <source>
        <dbReference type="ARBA" id="ARBA00022898"/>
    </source>
</evidence>
<dbReference type="InterPro" id="IPR049704">
    <property type="entry name" value="Aminotrans_3_PPA_site"/>
</dbReference>
<dbReference type="InterPro" id="IPR005814">
    <property type="entry name" value="Aminotrans_3"/>
</dbReference>
<dbReference type="PANTHER" id="PTHR43713:SF3">
    <property type="entry name" value="GLUTAMATE-1-SEMIALDEHYDE 2,1-AMINOMUTASE 1, CHLOROPLASTIC-RELATED"/>
    <property type="match status" value="1"/>
</dbReference>
<dbReference type="EMBL" id="DTAU01000132">
    <property type="protein sequence ID" value="HFQ79374.1"/>
    <property type="molecule type" value="Genomic_DNA"/>
</dbReference>
<dbReference type="EMBL" id="DTDH01000153">
    <property type="protein sequence ID" value="HGT98809.1"/>
    <property type="molecule type" value="Genomic_DNA"/>
</dbReference>
<keyword evidence="6 9" id="KW-0663">Pyridoxal phosphate</keyword>
<evidence type="ECO:0000256" key="5">
    <source>
        <dbReference type="ARBA" id="ARBA00012143"/>
    </source>
</evidence>
<dbReference type="Gene3D" id="3.90.1150.10">
    <property type="entry name" value="Aspartate Aminotransferase, domain 1"/>
    <property type="match status" value="1"/>
</dbReference>
<evidence type="ECO:0000256" key="2">
    <source>
        <dbReference type="ARBA" id="ARBA00001933"/>
    </source>
</evidence>
<dbReference type="CDD" id="cd00610">
    <property type="entry name" value="OAT_like"/>
    <property type="match status" value="1"/>
</dbReference>
<evidence type="ECO:0000313" key="11">
    <source>
        <dbReference type="EMBL" id="HGT98809.1"/>
    </source>
</evidence>
<reference evidence="11" key="1">
    <citation type="journal article" date="2020" name="mSystems">
        <title>Genome- and Community-Level Interaction Insights into Carbon Utilization and Element Cycling Functions of Hydrothermarchaeota in Hydrothermal Sediment.</title>
        <authorList>
            <person name="Zhou Z."/>
            <person name="Liu Y."/>
            <person name="Xu W."/>
            <person name="Pan J."/>
            <person name="Luo Z.H."/>
            <person name="Li M."/>
        </authorList>
    </citation>
    <scope>NUCLEOTIDE SEQUENCE [LARGE SCALE GENOMIC DNA]</scope>
    <source>
        <strain evidence="10">SpSt-629</strain>
        <strain evidence="11">SpSt-688</strain>
    </source>
</reference>
<sequence>MILRDLDDIILRLSSRYLEKTRRSREMFERALKIFPGGVTYHIRYLEPYPIYVSRAKGSIVWDVDGNEYDDYWMGHGAHILGHSPDFVVEAVNKISRDGTHFGFENIYAVEYAELLTKVVPNIEMTRFCNSGTEANMYAVRLARAYTKKRYIVKIEGGWHGSLDQLHVALTPPFTEPESLGIPNDFVKYTVAVPYNDIEDLEKVARRFDVAAIVIEPVPGAGGCIEPEENYLKEVRRIADAYGALLIFDEVITGFRLSLGGAQEYFNVKADIVVFGKIIGGGYPGAGAFAGKREYMELLNHIKYPSPRQRVFHGGTFVGNPITMVAGYTTIEYLARNRSLYEVFNNRWWYVAKKMDKICEEYNRICWITSTGSMIGIHFTSKKPRNIAEAYMNRWSEKVYKALHLFMVTNNIVYLSEKMPHLLPSMAHSETQISRFIEMLEQFLSIIARRSS</sequence>
<dbReference type="InterPro" id="IPR015422">
    <property type="entry name" value="PyrdxlP-dep_Trfase_small"/>
</dbReference>
<keyword evidence="8" id="KW-0627">Porphyrin biosynthesis</keyword>
<evidence type="ECO:0000256" key="8">
    <source>
        <dbReference type="ARBA" id="ARBA00023244"/>
    </source>
</evidence>
<accession>A0A7J3MZC2</accession>
<comment type="similarity">
    <text evidence="4">Belongs to the class-III pyridoxal-phosphate-dependent aminotransferase family. HemL subfamily.</text>
</comment>
<dbReference type="Gene3D" id="3.40.640.10">
    <property type="entry name" value="Type I PLP-dependent aspartate aminotransferase-like (Major domain)"/>
    <property type="match status" value="1"/>
</dbReference>
<comment type="catalytic activity">
    <reaction evidence="1">
        <text>(S)-4-amino-5-oxopentanoate = 5-aminolevulinate</text>
        <dbReference type="Rhea" id="RHEA:14265"/>
        <dbReference type="ChEBI" id="CHEBI:57501"/>
        <dbReference type="ChEBI" id="CHEBI:356416"/>
        <dbReference type="EC" id="5.4.3.8"/>
    </reaction>
</comment>
<comment type="caution">
    <text evidence="11">The sequence shown here is derived from an EMBL/GenBank/DDBJ whole genome shotgun (WGS) entry which is preliminary data.</text>
</comment>
<proteinExistence type="inferred from homology"/>
<organism evidence="11">
    <name type="scientific">Ignisphaera aggregans</name>
    <dbReference type="NCBI Taxonomy" id="334771"/>
    <lineage>
        <taxon>Archaea</taxon>
        <taxon>Thermoproteota</taxon>
        <taxon>Thermoprotei</taxon>
        <taxon>Desulfurococcales</taxon>
        <taxon>Desulfurococcaceae</taxon>
        <taxon>Ignisphaera</taxon>
    </lineage>
</organism>
<dbReference type="PANTHER" id="PTHR43713">
    <property type="entry name" value="GLUTAMATE-1-SEMIALDEHYDE 2,1-AMINOMUTASE"/>
    <property type="match status" value="1"/>
</dbReference>
<keyword evidence="11" id="KW-0808">Transferase</keyword>
<evidence type="ECO:0000313" key="10">
    <source>
        <dbReference type="EMBL" id="HFQ79374.1"/>
    </source>
</evidence>
<evidence type="ECO:0000256" key="4">
    <source>
        <dbReference type="ARBA" id="ARBA00008981"/>
    </source>
</evidence>
<dbReference type="FunFam" id="3.40.640.10:FF:000021">
    <property type="entry name" value="Glutamate-1-semialdehyde 2,1-aminomutase"/>
    <property type="match status" value="1"/>
</dbReference>
<keyword evidence="7" id="KW-0413">Isomerase</keyword>
<dbReference type="InterPro" id="IPR015424">
    <property type="entry name" value="PyrdxlP-dep_Trfase"/>
</dbReference>
<comment type="pathway">
    <text evidence="3">Porphyrin-containing compound metabolism; protoporphyrin-IX biosynthesis; 5-aminolevulinate from L-glutamyl-tRNA(Glu): step 2/2.</text>
</comment>
<evidence type="ECO:0000256" key="3">
    <source>
        <dbReference type="ARBA" id="ARBA00004819"/>
    </source>
</evidence>
<dbReference type="GO" id="GO:0006779">
    <property type="term" value="P:porphyrin-containing compound biosynthetic process"/>
    <property type="evidence" value="ECO:0007669"/>
    <property type="project" value="UniProtKB-KW"/>
</dbReference>
<dbReference type="PROSITE" id="PS00600">
    <property type="entry name" value="AA_TRANSFER_CLASS_3"/>
    <property type="match status" value="1"/>
</dbReference>
<keyword evidence="11" id="KW-0032">Aminotransferase</keyword>
<dbReference type="GO" id="GO:0030170">
    <property type="term" value="F:pyridoxal phosphate binding"/>
    <property type="evidence" value="ECO:0007669"/>
    <property type="project" value="InterPro"/>
</dbReference>
<dbReference type="GO" id="GO:0008483">
    <property type="term" value="F:transaminase activity"/>
    <property type="evidence" value="ECO:0007669"/>
    <property type="project" value="UniProtKB-KW"/>
</dbReference>
<dbReference type="Pfam" id="PF00202">
    <property type="entry name" value="Aminotran_3"/>
    <property type="match status" value="1"/>
</dbReference>